<dbReference type="EMBL" id="JEMY01000008">
    <property type="protein sequence ID" value="EXI90223.1"/>
    <property type="molecule type" value="Genomic_DNA"/>
</dbReference>
<reference evidence="2" key="1">
    <citation type="submission" date="2014-02" db="EMBL/GenBank/DDBJ databases">
        <title>Expanding our view of genomic diversity in Candidatus Accumulibacter clades.</title>
        <authorList>
            <person name="Skennerton C.T."/>
            <person name="Barr J.J."/>
            <person name="Slater F.R."/>
            <person name="Bond P.L."/>
            <person name="Tyson G.W."/>
        </authorList>
    </citation>
    <scope>NUCLEOTIDE SEQUENCE [LARGE SCALE GENOMIC DNA]</scope>
</reference>
<comment type="caution">
    <text evidence="2">The sequence shown here is derived from an EMBL/GenBank/DDBJ whole genome shotgun (WGS) entry which is preliminary data.</text>
</comment>
<feature type="domain" description="Tn3 transposase DDE" evidence="1">
    <location>
        <begin position="2"/>
        <end position="55"/>
    </location>
</feature>
<dbReference type="GO" id="GO:0004803">
    <property type="term" value="F:transposase activity"/>
    <property type="evidence" value="ECO:0007669"/>
    <property type="project" value="InterPro"/>
</dbReference>
<dbReference type="GO" id="GO:0006313">
    <property type="term" value="P:DNA transposition"/>
    <property type="evidence" value="ECO:0007669"/>
    <property type="project" value="InterPro"/>
</dbReference>
<name>A0A011P5J8_ACCRE</name>
<sequence>MGALGLVLNMIVLWNTIYIAATVKQLRSEGYPVADEDVVRLSPLLYEHINMLGRYSFSVPEAVTKGELRPLRNPADDE</sequence>
<dbReference type="Proteomes" id="UP000022141">
    <property type="component" value="Unassembled WGS sequence"/>
</dbReference>
<dbReference type="eggNOG" id="COG4644">
    <property type="taxonomic scope" value="Bacteria"/>
</dbReference>
<organism evidence="2 3">
    <name type="scientific">Accumulibacter regalis</name>
    <dbReference type="NCBI Taxonomy" id="522306"/>
    <lineage>
        <taxon>Bacteria</taxon>
        <taxon>Pseudomonadati</taxon>
        <taxon>Pseudomonadota</taxon>
        <taxon>Betaproteobacteria</taxon>
        <taxon>Candidatus Accumulibacter</taxon>
    </lineage>
</organism>
<dbReference type="STRING" id="1454004.AW11_00926"/>
<dbReference type="PATRIC" id="fig|1454004.3.peg.974"/>
<gene>
    <name evidence="2" type="ORF">AW11_00926</name>
</gene>
<evidence type="ECO:0000313" key="3">
    <source>
        <dbReference type="Proteomes" id="UP000022141"/>
    </source>
</evidence>
<keyword evidence="3" id="KW-1185">Reference proteome</keyword>
<proteinExistence type="predicted"/>
<evidence type="ECO:0000259" key="1">
    <source>
        <dbReference type="Pfam" id="PF01526"/>
    </source>
</evidence>
<dbReference type="InterPro" id="IPR002513">
    <property type="entry name" value="Tn3_Tnp_DDE_dom"/>
</dbReference>
<evidence type="ECO:0000313" key="2">
    <source>
        <dbReference type="EMBL" id="EXI90223.1"/>
    </source>
</evidence>
<accession>A0A011P5J8</accession>
<protein>
    <submittedName>
        <fullName evidence="2">Transposase, TnpA family</fullName>
    </submittedName>
</protein>
<dbReference type="Pfam" id="PF01526">
    <property type="entry name" value="DDE_Tnp_Tn3"/>
    <property type="match status" value="1"/>
</dbReference>
<dbReference type="AlphaFoldDB" id="A0A011P5J8"/>